<dbReference type="EMBL" id="AP023396">
    <property type="protein sequence ID" value="BCK59128.1"/>
    <property type="molecule type" value="Genomic_DNA"/>
</dbReference>
<dbReference type="AlphaFoldDB" id="A0A7G1KV15"/>
<evidence type="ECO:0008006" key="4">
    <source>
        <dbReference type="Google" id="ProtNLM"/>
    </source>
</evidence>
<reference evidence="2 3" key="1">
    <citation type="submission" date="2020-08" db="EMBL/GenBank/DDBJ databases">
        <title>Genome Sequencing of Nocardia wallacei strain FMUON74 and assembly.</title>
        <authorList>
            <person name="Toyokawa M."/>
            <person name="Uesaka K."/>
        </authorList>
    </citation>
    <scope>NUCLEOTIDE SEQUENCE [LARGE SCALE GENOMIC DNA]</scope>
    <source>
        <strain evidence="2 3">FMUON74</strain>
    </source>
</reference>
<dbReference type="Proteomes" id="UP000516173">
    <property type="component" value="Chromosome"/>
</dbReference>
<evidence type="ECO:0000256" key="1">
    <source>
        <dbReference type="SAM" id="Phobius"/>
    </source>
</evidence>
<keyword evidence="1" id="KW-1133">Transmembrane helix</keyword>
<evidence type="ECO:0000313" key="2">
    <source>
        <dbReference type="EMBL" id="BCK59128.1"/>
    </source>
</evidence>
<accession>A0A7G1KV15</accession>
<feature type="transmembrane region" description="Helical" evidence="1">
    <location>
        <begin position="130"/>
        <end position="154"/>
    </location>
</feature>
<feature type="transmembrane region" description="Helical" evidence="1">
    <location>
        <begin position="47"/>
        <end position="65"/>
    </location>
</feature>
<organism evidence="2 3">
    <name type="scientific">Nocardia wallacei</name>
    <dbReference type="NCBI Taxonomy" id="480035"/>
    <lineage>
        <taxon>Bacteria</taxon>
        <taxon>Bacillati</taxon>
        <taxon>Actinomycetota</taxon>
        <taxon>Actinomycetes</taxon>
        <taxon>Mycobacteriales</taxon>
        <taxon>Nocardiaceae</taxon>
        <taxon>Nocardia</taxon>
    </lineage>
</organism>
<proteinExistence type="predicted"/>
<evidence type="ECO:0000313" key="3">
    <source>
        <dbReference type="Proteomes" id="UP000516173"/>
    </source>
</evidence>
<keyword evidence="3" id="KW-1185">Reference proteome</keyword>
<feature type="transmembrane region" description="Helical" evidence="1">
    <location>
        <begin position="77"/>
        <end position="95"/>
    </location>
</feature>
<sequence>MGIMTTELLADHPVAAVILACEVGLWVLLGLGLLLRYPGRARGLSTAVLLTIPALDVVLVIATAVDLHRGAEADATHGLAAMYLGFSVAFGPALIRWADVRFAHRFADGPEPVPAPRSGPGRQRHLMREWFRVVNAATISSLVLLGLVLFVATSEQDTTLMWWMGRAWVIVGLWFIFGPLWEMWRNEKDPTEPDNRTKPKAGHTN</sequence>
<dbReference type="KEGG" id="nwl:NWFMUON74_69000"/>
<feature type="transmembrane region" description="Helical" evidence="1">
    <location>
        <begin position="160"/>
        <end position="181"/>
    </location>
</feature>
<protein>
    <recommendedName>
        <fullName evidence="4">Membrane protein YmcC</fullName>
    </recommendedName>
</protein>
<keyword evidence="1" id="KW-0812">Transmembrane</keyword>
<keyword evidence="1" id="KW-0472">Membrane</keyword>
<name>A0A7G1KV15_9NOCA</name>
<gene>
    <name evidence="2" type="ORF">NWFMUON74_69000</name>
</gene>
<feature type="transmembrane region" description="Helical" evidence="1">
    <location>
        <begin position="14"/>
        <end position="35"/>
    </location>
</feature>